<gene>
    <name evidence="1" type="ORF">FIBSPDRAFT_851488</name>
</gene>
<evidence type="ECO:0000313" key="1">
    <source>
        <dbReference type="EMBL" id="KZP29488.1"/>
    </source>
</evidence>
<dbReference type="GO" id="GO:0004867">
    <property type="term" value="F:serine-type endopeptidase inhibitor activity"/>
    <property type="evidence" value="ECO:0007669"/>
    <property type="project" value="InterPro"/>
</dbReference>
<dbReference type="EMBL" id="KV417498">
    <property type="protein sequence ID" value="KZP29488.1"/>
    <property type="molecule type" value="Genomic_DNA"/>
</dbReference>
<dbReference type="STRING" id="436010.A0A166SIJ4"/>
<name>A0A166SIJ4_9AGAM</name>
<evidence type="ECO:0008006" key="3">
    <source>
        <dbReference type="Google" id="ProtNLM"/>
    </source>
</evidence>
<dbReference type="InterPro" id="IPR031755">
    <property type="entry name" value="Inhibitor_I66"/>
</dbReference>
<sequence length="136" mass="15202">MSLPSGYYLIKHQRSNKNVSRYRIEDKSLNPKRVLVLPDSTDSYDDPVWIIESSGDGNYHFTNRGGAASVINGNIYCNILRSEGNDVWQVKPGPGPNVFQITNSEGLNWSVNNTDDYSQIATSPSPDFFVITPCQE</sequence>
<keyword evidence="2" id="KW-1185">Reference proteome</keyword>
<dbReference type="AlphaFoldDB" id="A0A166SIJ4"/>
<dbReference type="InterPro" id="IPR035992">
    <property type="entry name" value="Ricin_B-like_lectins"/>
</dbReference>
<proteinExistence type="predicted"/>
<dbReference type="Pfam" id="PF16850">
    <property type="entry name" value="Inhibitor_I66"/>
    <property type="match status" value="1"/>
</dbReference>
<reference evidence="1 2" key="1">
    <citation type="journal article" date="2016" name="Mol. Biol. Evol.">
        <title>Comparative Genomics of Early-Diverging Mushroom-Forming Fungi Provides Insights into the Origins of Lignocellulose Decay Capabilities.</title>
        <authorList>
            <person name="Nagy L.G."/>
            <person name="Riley R."/>
            <person name="Tritt A."/>
            <person name="Adam C."/>
            <person name="Daum C."/>
            <person name="Floudas D."/>
            <person name="Sun H."/>
            <person name="Yadav J.S."/>
            <person name="Pangilinan J."/>
            <person name="Larsson K.H."/>
            <person name="Matsuura K."/>
            <person name="Barry K."/>
            <person name="Labutti K."/>
            <person name="Kuo R."/>
            <person name="Ohm R.A."/>
            <person name="Bhattacharya S.S."/>
            <person name="Shirouzu T."/>
            <person name="Yoshinaga Y."/>
            <person name="Martin F.M."/>
            <person name="Grigoriev I.V."/>
            <person name="Hibbett D.S."/>
        </authorList>
    </citation>
    <scope>NUCLEOTIDE SEQUENCE [LARGE SCALE GENOMIC DNA]</scope>
    <source>
        <strain evidence="1 2">CBS 109695</strain>
    </source>
</reference>
<dbReference type="Proteomes" id="UP000076532">
    <property type="component" value="Unassembled WGS sequence"/>
</dbReference>
<organism evidence="1 2">
    <name type="scientific">Athelia psychrophila</name>
    <dbReference type="NCBI Taxonomy" id="1759441"/>
    <lineage>
        <taxon>Eukaryota</taxon>
        <taxon>Fungi</taxon>
        <taxon>Dikarya</taxon>
        <taxon>Basidiomycota</taxon>
        <taxon>Agaricomycotina</taxon>
        <taxon>Agaricomycetes</taxon>
        <taxon>Agaricomycetidae</taxon>
        <taxon>Atheliales</taxon>
        <taxon>Atheliaceae</taxon>
        <taxon>Athelia</taxon>
    </lineage>
</organism>
<dbReference type="SUPFAM" id="SSF50370">
    <property type="entry name" value="Ricin B-like lectins"/>
    <property type="match status" value="1"/>
</dbReference>
<evidence type="ECO:0000313" key="2">
    <source>
        <dbReference type="Proteomes" id="UP000076532"/>
    </source>
</evidence>
<dbReference type="OrthoDB" id="3439489at2759"/>
<accession>A0A166SIJ4</accession>
<protein>
    <recommendedName>
        <fullName evidence="3">Ricin B lectin domain-containing protein</fullName>
    </recommendedName>
</protein>
<dbReference type="Gene3D" id="2.80.10.50">
    <property type="match status" value="1"/>
</dbReference>